<dbReference type="Pfam" id="PF03401">
    <property type="entry name" value="TctC"/>
    <property type="match status" value="1"/>
</dbReference>
<dbReference type="PIRSF" id="PIRSF017082">
    <property type="entry name" value="YflP"/>
    <property type="match status" value="1"/>
</dbReference>
<dbReference type="Gene3D" id="3.40.190.150">
    <property type="entry name" value="Bordetella uptake gene, domain 1"/>
    <property type="match status" value="1"/>
</dbReference>
<evidence type="ECO:0000256" key="2">
    <source>
        <dbReference type="SAM" id="SignalP"/>
    </source>
</evidence>
<dbReference type="RefSeq" id="WP_202824557.1">
    <property type="nucleotide sequence ID" value="NZ_JAEUXJ010000002.1"/>
</dbReference>
<dbReference type="SUPFAM" id="SSF53850">
    <property type="entry name" value="Periplasmic binding protein-like II"/>
    <property type="match status" value="1"/>
</dbReference>
<dbReference type="Gene3D" id="3.40.190.10">
    <property type="entry name" value="Periplasmic binding protein-like II"/>
    <property type="match status" value="1"/>
</dbReference>
<comment type="caution">
    <text evidence="3">The sequence shown here is derived from an EMBL/GenBank/DDBJ whole genome shotgun (WGS) entry which is preliminary data.</text>
</comment>
<organism evidence="3 4">
    <name type="scientific">Belnapia mucosa</name>
    <dbReference type="NCBI Taxonomy" id="2804532"/>
    <lineage>
        <taxon>Bacteria</taxon>
        <taxon>Pseudomonadati</taxon>
        <taxon>Pseudomonadota</taxon>
        <taxon>Alphaproteobacteria</taxon>
        <taxon>Acetobacterales</taxon>
        <taxon>Roseomonadaceae</taxon>
        <taxon>Belnapia</taxon>
    </lineage>
</organism>
<name>A0ABS1UZI7_9PROT</name>
<sequence>MTRMPVGRRGALLGALALPAIALSSPSRAQPAWPERPIRWIVNFPPGGAADTLSRILAEQIGHGLGQPLVVENRPGAGGMVGADLIAKARGDAHIVLVSSAASHGIGPVLYSNVPYDPLGDFTHVALVGTFPSVLVVNPGVPAQTLAEFVALAKGRPGGLAFGTGGNGTMNHLTGVLLARAAGVELTHVPYRGSAPALADAMGGQIPAVMESLPIALPHLRAGRLRALGTSEAVRDASLPDVPSFAEAGYPAVQSTNWFGFSAAAGIPPAVTERWQAVLQTALADERVRERFAGLGVVPGRMGPAEYTGLITGELARWRRVIQEAGVKPD</sequence>
<evidence type="ECO:0000313" key="3">
    <source>
        <dbReference type="EMBL" id="MBL6454820.1"/>
    </source>
</evidence>
<dbReference type="Proteomes" id="UP000606490">
    <property type="component" value="Unassembled WGS sequence"/>
</dbReference>
<keyword evidence="4" id="KW-1185">Reference proteome</keyword>
<dbReference type="CDD" id="cd07012">
    <property type="entry name" value="PBP2_Bug_TTT"/>
    <property type="match status" value="1"/>
</dbReference>
<evidence type="ECO:0000256" key="1">
    <source>
        <dbReference type="ARBA" id="ARBA00006987"/>
    </source>
</evidence>
<feature type="signal peptide" evidence="2">
    <location>
        <begin position="1"/>
        <end position="29"/>
    </location>
</feature>
<keyword evidence="2" id="KW-0732">Signal</keyword>
<dbReference type="PANTHER" id="PTHR42928:SF5">
    <property type="entry name" value="BLR1237 PROTEIN"/>
    <property type="match status" value="1"/>
</dbReference>
<dbReference type="EMBL" id="JAEUXJ010000002">
    <property type="protein sequence ID" value="MBL6454820.1"/>
    <property type="molecule type" value="Genomic_DNA"/>
</dbReference>
<accession>A0ABS1UZI7</accession>
<dbReference type="PANTHER" id="PTHR42928">
    <property type="entry name" value="TRICARBOXYLATE-BINDING PROTEIN"/>
    <property type="match status" value="1"/>
</dbReference>
<protein>
    <submittedName>
        <fullName evidence="3">Tripartite tricarboxylate transporter substrate binding protein</fullName>
    </submittedName>
</protein>
<dbReference type="InterPro" id="IPR005064">
    <property type="entry name" value="BUG"/>
</dbReference>
<dbReference type="InterPro" id="IPR042100">
    <property type="entry name" value="Bug_dom1"/>
</dbReference>
<proteinExistence type="inferred from homology"/>
<gene>
    <name evidence="3" type="ORF">JMJ55_05760</name>
</gene>
<evidence type="ECO:0000313" key="4">
    <source>
        <dbReference type="Proteomes" id="UP000606490"/>
    </source>
</evidence>
<comment type="similarity">
    <text evidence="1">Belongs to the UPF0065 (bug) family.</text>
</comment>
<reference evidence="3 4" key="1">
    <citation type="submission" date="2021-01" db="EMBL/GenBank/DDBJ databases">
        <title>Belnapia mucosa sp. nov. and Belnapia arida sp. nov., isolated from the Tabernas Desert (Almeria, Spain).</title>
        <authorList>
            <person name="Molina-Menor E."/>
            <person name="Vidal-Verdu A."/>
            <person name="Calonge A."/>
            <person name="Satari L."/>
            <person name="Pereto Magraner J."/>
            <person name="Porcar Miralles M."/>
        </authorList>
    </citation>
    <scope>NUCLEOTIDE SEQUENCE [LARGE SCALE GENOMIC DNA]</scope>
    <source>
        <strain evidence="3 4">T6</strain>
    </source>
</reference>
<feature type="chain" id="PRO_5045283688" evidence="2">
    <location>
        <begin position="30"/>
        <end position="330"/>
    </location>
</feature>